<gene>
    <name evidence="1" type="ORF">PFISCL1PPCAC_27831</name>
</gene>
<feature type="non-terminal residue" evidence="1">
    <location>
        <position position="71"/>
    </location>
</feature>
<sequence length="71" mass="8129">KKHRPTFYFDWRATYSLETIPQGELTESLEFSEQAKSAFEDHIANFEKNLPVCTCQAECSMDSGCPCFSQV</sequence>
<comment type="caution">
    <text evidence="1">The sequence shown here is derived from an EMBL/GenBank/DDBJ whole genome shotgun (WGS) entry which is preliminary data.</text>
</comment>
<dbReference type="EMBL" id="BTSY01000007">
    <property type="protein sequence ID" value="GMT36534.1"/>
    <property type="molecule type" value="Genomic_DNA"/>
</dbReference>
<name>A0AAV5X3G4_9BILA</name>
<protein>
    <submittedName>
        <fullName evidence="1">Uncharacterized protein</fullName>
    </submittedName>
</protein>
<evidence type="ECO:0000313" key="1">
    <source>
        <dbReference type="EMBL" id="GMT36534.1"/>
    </source>
</evidence>
<keyword evidence="2" id="KW-1185">Reference proteome</keyword>
<dbReference type="Proteomes" id="UP001432322">
    <property type="component" value="Unassembled WGS sequence"/>
</dbReference>
<feature type="non-terminal residue" evidence="1">
    <location>
        <position position="1"/>
    </location>
</feature>
<reference evidence="1" key="1">
    <citation type="submission" date="2023-10" db="EMBL/GenBank/DDBJ databases">
        <title>Genome assembly of Pristionchus species.</title>
        <authorList>
            <person name="Yoshida K."/>
            <person name="Sommer R.J."/>
        </authorList>
    </citation>
    <scope>NUCLEOTIDE SEQUENCE</scope>
    <source>
        <strain evidence="1">RS5133</strain>
    </source>
</reference>
<dbReference type="AlphaFoldDB" id="A0AAV5X3G4"/>
<accession>A0AAV5X3G4</accession>
<proteinExistence type="predicted"/>
<evidence type="ECO:0000313" key="2">
    <source>
        <dbReference type="Proteomes" id="UP001432322"/>
    </source>
</evidence>
<organism evidence="1 2">
    <name type="scientific">Pristionchus fissidentatus</name>
    <dbReference type="NCBI Taxonomy" id="1538716"/>
    <lineage>
        <taxon>Eukaryota</taxon>
        <taxon>Metazoa</taxon>
        <taxon>Ecdysozoa</taxon>
        <taxon>Nematoda</taxon>
        <taxon>Chromadorea</taxon>
        <taxon>Rhabditida</taxon>
        <taxon>Rhabditina</taxon>
        <taxon>Diplogasteromorpha</taxon>
        <taxon>Diplogasteroidea</taxon>
        <taxon>Neodiplogasteridae</taxon>
        <taxon>Pristionchus</taxon>
    </lineage>
</organism>